<accession>A0ABP9VG55</accession>
<gene>
    <name evidence="4" type="ORF">Dxin01_03966</name>
</gene>
<evidence type="ECO:0000313" key="4">
    <source>
        <dbReference type="EMBL" id="GAA5504197.1"/>
    </source>
</evidence>
<dbReference type="InterPro" id="IPR004843">
    <property type="entry name" value="Calcineurin-like_PHP"/>
</dbReference>
<evidence type="ECO:0000313" key="5">
    <source>
        <dbReference type="Proteomes" id="UP001458946"/>
    </source>
</evidence>
<dbReference type="SUPFAM" id="SSF56300">
    <property type="entry name" value="Metallo-dependent phosphatases"/>
    <property type="match status" value="1"/>
</dbReference>
<dbReference type="Pfam" id="PF00149">
    <property type="entry name" value="Metallophos"/>
    <property type="match status" value="1"/>
</dbReference>
<dbReference type="Proteomes" id="UP001458946">
    <property type="component" value="Unassembled WGS sequence"/>
</dbReference>
<reference evidence="4 5" key="1">
    <citation type="submission" date="2024-02" db="EMBL/GenBank/DDBJ databases">
        <title>Deinococcus xinjiangensis NBRC 107630.</title>
        <authorList>
            <person name="Ichikawa N."/>
            <person name="Katano-Makiyama Y."/>
            <person name="Hidaka K."/>
        </authorList>
    </citation>
    <scope>NUCLEOTIDE SEQUENCE [LARGE SCALE GENOMIC DNA]</scope>
    <source>
        <strain evidence="4 5">NBRC 107630</strain>
    </source>
</reference>
<dbReference type="InterPro" id="IPR029052">
    <property type="entry name" value="Metallo-depent_PP-like"/>
</dbReference>
<dbReference type="InterPro" id="IPR051558">
    <property type="entry name" value="Metallophosphoesterase_PAP"/>
</dbReference>
<dbReference type="PANTHER" id="PTHR10161">
    <property type="entry name" value="TARTRATE-RESISTANT ACID PHOSPHATASE TYPE 5"/>
    <property type="match status" value="1"/>
</dbReference>
<evidence type="ECO:0000256" key="2">
    <source>
        <dbReference type="ARBA" id="ARBA00022801"/>
    </source>
</evidence>
<protein>
    <recommendedName>
        <fullName evidence="3">Calcineurin-like phosphoesterase domain-containing protein</fullName>
    </recommendedName>
</protein>
<dbReference type="PANTHER" id="PTHR10161:SF14">
    <property type="entry name" value="TARTRATE-RESISTANT ACID PHOSPHATASE TYPE 5"/>
    <property type="match status" value="1"/>
</dbReference>
<evidence type="ECO:0000256" key="1">
    <source>
        <dbReference type="ARBA" id="ARBA00022729"/>
    </source>
</evidence>
<dbReference type="EMBL" id="BAABRN010000095">
    <property type="protein sequence ID" value="GAA5504197.1"/>
    <property type="molecule type" value="Genomic_DNA"/>
</dbReference>
<feature type="domain" description="Calcineurin-like phosphoesterase" evidence="3">
    <location>
        <begin position="38"/>
        <end position="225"/>
    </location>
</feature>
<keyword evidence="5" id="KW-1185">Reference proteome</keyword>
<keyword evidence="1" id="KW-0732">Signal</keyword>
<evidence type="ECO:0000259" key="3">
    <source>
        <dbReference type="Pfam" id="PF00149"/>
    </source>
</evidence>
<comment type="caution">
    <text evidence="4">The sequence shown here is derived from an EMBL/GenBank/DDBJ whole genome shotgun (WGS) entry which is preliminary data.</text>
</comment>
<name>A0ABP9VG55_9DEIO</name>
<sequence length="306" mass="32709">MRRLFVLLLLLLCSPALGLRLVLLSDFNGSYGSTTYPAAVGRTVGRIVGEWKPDLVLSAGDLIAAQKASLGAAQLQAMWQGFEQNVRGPLQNAGIPFAFALGNHDASLALDRHEAAAYWKNHVPELHFVDRANFPFWYSFVAQNVFVAVLDATGPKVGAEQRAWLAAQLAAPVAQNARYRLVMGHLALAGISREKNKVGEVIAEATALRAVLERGNVTAYIHGHHAAYYAGRLGKLQILSSGGIGGRDYVGFAGTARSVVTVLDVQEGQIKLTAYDADTGAVIPNSSLPPRIDGLGGPVFRVESLK</sequence>
<organism evidence="4 5">
    <name type="scientific">Deinococcus xinjiangensis</name>
    <dbReference type="NCBI Taxonomy" id="457454"/>
    <lineage>
        <taxon>Bacteria</taxon>
        <taxon>Thermotogati</taxon>
        <taxon>Deinococcota</taxon>
        <taxon>Deinococci</taxon>
        <taxon>Deinococcales</taxon>
        <taxon>Deinococcaceae</taxon>
        <taxon>Deinococcus</taxon>
    </lineage>
</organism>
<dbReference type="RefSeq" id="WP_353544164.1">
    <property type="nucleotide sequence ID" value="NZ_BAABRN010000095.1"/>
</dbReference>
<keyword evidence="2" id="KW-0378">Hydrolase</keyword>
<proteinExistence type="predicted"/>
<dbReference type="Gene3D" id="3.60.21.10">
    <property type="match status" value="1"/>
</dbReference>